<dbReference type="Proteomes" id="UP000612808">
    <property type="component" value="Unassembled WGS sequence"/>
</dbReference>
<dbReference type="AlphaFoldDB" id="A0A8J3NGE0"/>
<evidence type="ECO:0000313" key="3">
    <source>
        <dbReference type="EMBL" id="GID16327.1"/>
    </source>
</evidence>
<dbReference type="EMBL" id="BOMB01000057">
    <property type="protein sequence ID" value="GID16327.1"/>
    <property type="molecule type" value="Genomic_DNA"/>
</dbReference>
<reference evidence="3" key="1">
    <citation type="submission" date="2021-01" db="EMBL/GenBank/DDBJ databases">
        <title>Whole genome shotgun sequence of Actinocatenispora rupis NBRC 107355.</title>
        <authorList>
            <person name="Komaki H."/>
            <person name="Tamura T."/>
        </authorList>
    </citation>
    <scope>NUCLEOTIDE SEQUENCE</scope>
    <source>
        <strain evidence="3">NBRC 107355</strain>
    </source>
</reference>
<dbReference type="RefSeq" id="WP_203665002.1">
    <property type="nucleotide sequence ID" value="NZ_BAAAZM010000001.1"/>
</dbReference>
<feature type="transmembrane region" description="Helical" evidence="2">
    <location>
        <begin position="35"/>
        <end position="53"/>
    </location>
</feature>
<keyword evidence="2" id="KW-0812">Transmembrane</keyword>
<name>A0A8J3NGE0_9ACTN</name>
<feature type="region of interest" description="Disordered" evidence="1">
    <location>
        <begin position="1"/>
        <end position="28"/>
    </location>
</feature>
<feature type="region of interest" description="Disordered" evidence="1">
    <location>
        <begin position="58"/>
        <end position="78"/>
    </location>
</feature>
<keyword evidence="4" id="KW-1185">Reference proteome</keyword>
<sequence length="78" mass="9038">MSKATMEQPQTDERVALDPMAQEDEPVRRRRGRRLLFVGMAGVLLVGAAWTFATVRSGLASAREERRNSKRRNRFRRH</sequence>
<protein>
    <submittedName>
        <fullName evidence="3">Uncharacterized protein</fullName>
    </submittedName>
</protein>
<proteinExistence type="predicted"/>
<comment type="caution">
    <text evidence="3">The sequence shown here is derived from an EMBL/GenBank/DDBJ whole genome shotgun (WGS) entry which is preliminary data.</text>
</comment>
<evidence type="ECO:0000256" key="2">
    <source>
        <dbReference type="SAM" id="Phobius"/>
    </source>
</evidence>
<evidence type="ECO:0000313" key="4">
    <source>
        <dbReference type="Proteomes" id="UP000612808"/>
    </source>
</evidence>
<feature type="compositionally biased region" description="Basic residues" evidence="1">
    <location>
        <begin position="68"/>
        <end position="78"/>
    </location>
</feature>
<evidence type="ECO:0000256" key="1">
    <source>
        <dbReference type="SAM" id="MobiDB-lite"/>
    </source>
</evidence>
<organism evidence="3 4">
    <name type="scientific">Actinocatenispora rupis</name>
    <dbReference type="NCBI Taxonomy" id="519421"/>
    <lineage>
        <taxon>Bacteria</taxon>
        <taxon>Bacillati</taxon>
        <taxon>Actinomycetota</taxon>
        <taxon>Actinomycetes</taxon>
        <taxon>Micromonosporales</taxon>
        <taxon>Micromonosporaceae</taxon>
        <taxon>Actinocatenispora</taxon>
    </lineage>
</organism>
<keyword evidence="2" id="KW-1133">Transmembrane helix</keyword>
<gene>
    <name evidence="3" type="ORF">Aru02nite_72160</name>
</gene>
<keyword evidence="2" id="KW-0472">Membrane</keyword>
<accession>A0A8J3NGE0</accession>